<name>A0A3G9J2R5_9ACTN</name>
<dbReference type="RefSeq" id="WP_125569276.1">
    <property type="nucleotide sequence ID" value="NZ_AP019307.1"/>
</dbReference>
<evidence type="ECO:0000256" key="1">
    <source>
        <dbReference type="SAM" id="Phobius"/>
    </source>
</evidence>
<dbReference type="Pfam" id="PF10745">
    <property type="entry name" value="DUF2530"/>
    <property type="match status" value="1"/>
</dbReference>
<evidence type="ECO:0000313" key="3">
    <source>
        <dbReference type="Proteomes" id="UP000271573"/>
    </source>
</evidence>
<dbReference type="AlphaFoldDB" id="A0A3G9J2R5"/>
<keyword evidence="1" id="KW-0472">Membrane</keyword>
<organism evidence="2 3">
    <name type="scientific">Nocardioides baekrokdamisoli</name>
    <dbReference type="NCBI Taxonomy" id="1804624"/>
    <lineage>
        <taxon>Bacteria</taxon>
        <taxon>Bacillati</taxon>
        <taxon>Actinomycetota</taxon>
        <taxon>Actinomycetes</taxon>
        <taxon>Propionibacteriales</taxon>
        <taxon>Nocardioidaceae</taxon>
        <taxon>Nocardioides</taxon>
    </lineage>
</organism>
<gene>
    <name evidence="2" type="ORF">Back2_21750</name>
</gene>
<feature type="transmembrane region" description="Helical" evidence="1">
    <location>
        <begin position="41"/>
        <end position="60"/>
    </location>
</feature>
<sequence length="78" mass="8603">MAVEPRPIDPFGVRAVQIGTAAFAVACLGLLPFWGRLQTDGHLWWVWTCLVGTGLGLVGIDICRRRQDRTTDDPGRPE</sequence>
<feature type="transmembrane region" description="Helical" evidence="1">
    <location>
        <begin position="12"/>
        <end position="35"/>
    </location>
</feature>
<dbReference type="PROSITE" id="PS51257">
    <property type="entry name" value="PROKAR_LIPOPROTEIN"/>
    <property type="match status" value="1"/>
</dbReference>
<dbReference type="OrthoDB" id="5149277at2"/>
<dbReference type="KEGG" id="nbe:Back2_21750"/>
<keyword evidence="1" id="KW-1133">Transmembrane helix</keyword>
<dbReference type="InterPro" id="IPR019681">
    <property type="entry name" value="DUF2530"/>
</dbReference>
<evidence type="ECO:0000313" key="2">
    <source>
        <dbReference type="EMBL" id="BBH17888.1"/>
    </source>
</evidence>
<protein>
    <recommendedName>
        <fullName evidence="4">DUF2530 domain-containing protein</fullName>
    </recommendedName>
</protein>
<dbReference type="EMBL" id="AP019307">
    <property type="protein sequence ID" value="BBH17888.1"/>
    <property type="molecule type" value="Genomic_DNA"/>
</dbReference>
<accession>A0A3G9J2R5</accession>
<keyword evidence="3" id="KW-1185">Reference proteome</keyword>
<dbReference type="Proteomes" id="UP000271573">
    <property type="component" value="Chromosome"/>
</dbReference>
<proteinExistence type="predicted"/>
<reference evidence="2 3" key="1">
    <citation type="submission" date="2018-11" db="EMBL/GenBank/DDBJ databases">
        <title>Complete genome sequence of Nocardioides baekrokdamisoli strain KCTC 39748.</title>
        <authorList>
            <person name="Kang S.W."/>
            <person name="Lee K.C."/>
            <person name="Kim K.K."/>
            <person name="Kim J.S."/>
            <person name="Kim D.S."/>
            <person name="Ko S.H."/>
            <person name="Yang S.H."/>
            <person name="Shin Y.K."/>
            <person name="Lee J.S."/>
        </authorList>
    </citation>
    <scope>NUCLEOTIDE SEQUENCE [LARGE SCALE GENOMIC DNA]</scope>
    <source>
        <strain evidence="2 3">KCTC 39748</strain>
    </source>
</reference>
<keyword evidence="1" id="KW-0812">Transmembrane</keyword>
<evidence type="ECO:0008006" key="4">
    <source>
        <dbReference type="Google" id="ProtNLM"/>
    </source>
</evidence>